<dbReference type="EMBL" id="AWUY01000175">
    <property type="protein sequence ID" value="ERJ75315.1"/>
    <property type="molecule type" value="Genomic_DNA"/>
</dbReference>
<evidence type="ECO:0000313" key="1">
    <source>
        <dbReference type="EMBL" id="ERJ75315.1"/>
    </source>
</evidence>
<accession>A0ABN0NQR2</accession>
<dbReference type="Proteomes" id="UP000016660">
    <property type="component" value="Unassembled WGS sequence"/>
</dbReference>
<keyword evidence="2" id="KW-1185">Reference proteome</keyword>
<evidence type="ECO:0000313" key="2">
    <source>
        <dbReference type="Proteomes" id="UP000016660"/>
    </source>
</evidence>
<organism evidence="1 2">
    <name type="scientific">Prevotella disiens JCM 6334 = ATCC 29426</name>
    <dbReference type="NCBI Taxonomy" id="1235811"/>
    <lineage>
        <taxon>Bacteria</taxon>
        <taxon>Pseudomonadati</taxon>
        <taxon>Bacteroidota</taxon>
        <taxon>Bacteroidia</taxon>
        <taxon>Bacteroidales</taxon>
        <taxon>Prevotellaceae</taxon>
        <taxon>Prevotella</taxon>
    </lineage>
</organism>
<reference evidence="1 2" key="1">
    <citation type="submission" date="2013-06" db="EMBL/GenBank/DDBJ databases">
        <authorList>
            <person name="Weinstock G."/>
            <person name="Sodergren E."/>
            <person name="Lobos E.A."/>
            <person name="Fulton L."/>
            <person name="Fulton R."/>
            <person name="Courtney L."/>
            <person name="Fronick C."/>
            <person name="O'Laughlin M."/>
            <person name="Godfrey J."/>
            <person name="Wilson R.M."/>
            <person name="Miner T."/>
            <person name="Farmer C."/>
            <person name="Delehaunty K."/>
            <person name="Cordes M."/>
            <person name="Minx P."/>
            <person name="Tomlinson C."/>
            <person name="Chen J."/>
            <person name="Wollam A."/>
            <person name="Pepin K.H."/>
            <person name="Bhonagiri V."/>
            <person name="Zhang X."/>
            <person name="Warren W."/>
            <person name="Mitreva M."/>
            <person name="Mardis E.R."/>
            <person name="Wilson R.K."/>
        </authorList>
    </citation>
    <scope>NUCLEOTIDE SEQUENCE [LARGE SCALE GENOMIC DNA]</scope>
    <source>
        <strain evidence="1 2">ATCC 29426</strain>
    </source>
</reference>
<proteinExistence type="predicted"/>
<comment type="caution">
    <text evidence="1">The sequence shown here is derived from an EMBL/GenBank/DDBJ whole genome shotgun (WGS) entry which is preliminary data.</text>
</comment>
<sequence>MTSKRIAYFSPLQRIDFQENTDWSKFPFFSVLKRVETEYLQPCLNSL</sequence>
<protein>
    <submittedName>
        <fullName evidence="1">Uncharacterized protein</fullName>
    </submittedName>
</protein>
<name>A0ABN0NQR2_9BACT</name>
<gene>
    <name evidence="1" type="ORF">HMPREF0653_01885</name>
</gene>